<dbReference type="InterPro" id="IPR000997">
    <property type="entry name" value="Cholinesterase"/>
</dbReference>
<comment type="caution">
    <text evidence="7">The sequence shown here is derived from an EMBL/GenBank/DDBJ whole genome shotgun (WGS) entry which is preliminary data.</text>
</comment>
<evidence type="ECO:0000256" key="2">
    <source>
        <dbReference type="ARBA" id="ARBA00022801"/>
    </source>
</evidence>
<name>A0A6I3KS73_9NOCA</name>
<sequence length="590" mass="63603">MAFRAGRGCGRLGHGASQLEGVAAAAASIRIARHLPSLDDSHRTRRRAEVDPTAHSGQPSTLGLRSTRRCGVSTRFFDTLPEQDGTPVARTVNGEVSGVLEGTVAVWRGLPYGASTAGPNRFRRPQPPQSWTGIRECVRFGDVAPQSPGFVPVDANLRMGENCLWLNIWAPTAATDELRPVLVWLHGGAYCLGTAAQAIYDGRRLAETGDAIVVAVNYRLGALGFLDLSSLGEEFTPNLGLYDQIAALQWVRDNIAAFGGDPGNVTIFGESSGAGCVTALLTSPLSAGLFHRAIAQSPPATTVFGPERAAVVAKRYLELLELSPDHAADLLTMPIERIVTAAGTLLDEVPLREPGRLAAAPVVDGNLLPAYPSERFRQGRSHRVPLIIGTNKDEASLFRLFRSPIMPVTPDAVNAMLRGVAAEHPGLSPERLAEIASAYESSTPRGALTMSTDAAFRMPSHWVADAHSAHSPTWMYRFDHATPMLKAARVGAGHATELPYVFGNFGSFDYDPTFWLGGRKAAQEVSGRVMRRWLAFARYGVPAAIDGSKHWPPYSAVTRTTLVIDNADRVIDDPDRDRNTVWGDDVVGFY</sequence>
<evidence type="ECO:0000313" key="8">
    <source>
        <dbReference type="Proteomes" id="UP000432464"/>
    </source>
</evidence>
<dbReference type="Pfam" id="PF00135">
    <property type="entry name" value="COesterase"/>
    <property type="match status" value="1"/>
</dbReference>
<evidence type="ECO:0000256" key="1">
    <source>
        <dbReference type="ARBA" id="ARBA00005964"/>
    </source>
</evidence>
<feature type="active site" description="Acyl-ester intermediate" evidence="3">
    <location>
        <position position="271"/>
    </location>
</feature>
<dbReference type="EMBL" id="WMBB01000003">
    <property type="protein sequence ID" value="MTE12782.1"/>
    <property type="molecule type" value="Genomic_DNA"/>
</dbReference>
<dbReference type="Proteomes" id="UP000432464">
    <property type="component" value="Unassembled WGS sequence"/>
</dbReference>
<organism evidence="7 8">
    <name type="scientific">Nocardia aurantiaca</name>
    <dbReference type="NCBI Taxonomy" id="2675850"/>
    <lineage>
        <taxon>Bacteria</taxon>
        <taxon>Bacillati</taxon>
        <taxon>Actinomycetota</taxon>
        <taxon>Actinomycetes</taxon>
        <taxon>Mycobacteriales</taxon>
        <taxon>Nocardiaceae</taxon>
        <taxon>Nocardia</taxon>
    </lineage>
</organism>
<keyword evidence="8" id="KW-1185">Reference proteome</keyword>
<evidence type="ECO:0000256" key="3">
    <source>
        <dbReference type="PIRSR" id="PIRSR600997-1"/>
    </source>
</evidence>
<feature type="compositionally biased region" description="Basic and acidic residues" evidence="5">
    <location>
        <begin position="36"/>
        <end position="52"/>
    </location>
</feature>
<dbReference type="EC" id="3.1.1.-" evidence="4"/>
<dbReference type="SUPFAM" id="SSF53474">
    <property type="entry name" value="alpha/beta-Hydrolases"/>
    <property type="match status" value="1"/>
</dbReference>
<dbReference type="InterPro" id="IPR002018">
    <property type="entry name" value="CarbesteraseB"/>
</dbReference>
<feature type="domain" description="Carboxylesterase type B" evidence="6">
    <location>
        <begin position="87"/>
        <end position="570"/>
    </location>
</feature>
<dbReference type="GO" id="GO:0004104">
    <property type="term" value="F:cholinesterase activity"/>
    <property type="evidence" value="ECO:0007669"/>
    <property type="project" value="InterPro"/>
</dbReference>
<gene>
    <name evidence="7" type="ORF">GLP40_08350</name>
</gene>
<dbReference type="AlphaFoldDB" id="A0A6I3KS73"/>
<accession>A0A6I3KS73</accession>
<dbReference type="PROSITE" id="PS00122">
    <property type="entry name" value="CARBOXYLESTERASE_B_1"/>
    <property type="match status" value="1"/>
</dbReference>
<feature type="region of interest" description="Disordered" evidence="5">
    <location>
        <begin position="36"/>
        <end position="65"/>
    </location>
</feature>
<evidence type="ECO:0000256" key="4">
    <source>
        <dbReference type="RuleBase" id="RU361235"/>
    </source>
</evidence>
<evidence type="ECO:0000256" key="5">
    <source>
        <dbReference type="SAM" id="MobiDB-lite"/>
    </source>
</evidence>
<reference evidence="7 8" key="1">
    <citation type="submission" date="2019-11" db="EMBL/GenBank/DDBJ databases">
        <title>Nocardia sp. nov. CT2-14 isolated from soil.</title>
        <authorList>
            <person name="Kanchanasin P."/>
            <person name="Tanasupawat S."/>
            <person name="Yuki M."/>
            <person name="Kudo T."/>
        </authorList>
    </citation>
    <scope>NUCLEOTIDE SEQUENCE [LARGE SCALE GENOMIC DNA]</scope>
    <source>
        <strain evidence="7 8">CT2-14</strain>
    </source>
</reference>
<proteinExistence type="inferred from homology"/>
<keyword evidence="2 4" id="KW-0378">Hydrolase</keyword>
<dbReference type="PANTHER" id="PTHR11559">
    <property type="entry name" value="CARBOXYLESTERASE"/>
    <property type="match status" value="1"/>
</dbReference>
<feature type="active site" description="Charge relay system" evidence="3">
    <location>
        <position position="494"/>
    </location>
</feature>
<dbReference type="InterPro" id="IPR019826">
    <property type="entry name" value="Carboxylesterase_B_AS"/>
</dbReference>
<dbReference type="InterPro" id="IPR050309">
    <property type="entry name" value="Type-B_Carboxylest/Lipase"/>
</dbReference>
<dbReference type="Gene3D" id="3.40.50.1820">
    <property type="entry name" value="alpha/beta hydrolase"/>
    <property type="match status" value="1"/>
</dbReference>
<feature type="compositionally biased region" description="Polar residues" evidence="5">
    <location>
        <begin position="55"/>
        <end position="64"/>
    </location>
</feature>
<dbReference type="InterPro" id="IPR029058">
    <property type="entry name" value="AB_hydrolase_fold"/>
</dbReference>
<feature type="active site" description="Charge relay system" evidence="3">
    <location>
        <position position="394"/>
    </location>
</feature>
<comment type="similarity">
    <text evidence="1 4">Belongs to the type-B carboxylesterase/lipase family.</text>
</comment>
<dbReference type="PRINTS" id="PR00878">
    <property type="entry name" value="CHOLNESTRASE"/>
</dbReference>
<protein>
    <recommendedName>
        <fullName evidence="4">Carboxylic ester hydrolase</fullName>
        <ecNumber evidence="4">3.1.1.-</ecNumber>
    </recommendedName>
</protein>
<evidence type="ECO:0000313" key="7">
    <source>
        <dbReference type="EMBL" id="MTE12782.1"/>
    </source>
</evidence>
<evidence type="ECO:0000259" key="6">
    <source>
        <dbReference type="Pfam" id="PF00135"/>
    </source>
</evidence>